<evidence type="ECO:0000256" key="5">
    <source>
        <dbReference type="ARBA" id="ARBA00022989"/>
    </source>
</evidence>
<evidence type="ECO:0000313" key="13">
    <source>
        <dbReference type="Proteomes" id="UP000091897"/>
    </source>
</evidence>
<dbReference type="NCBIfam" id="NF008512">
    <property type="entry name" value="PRK11431.1"/>
    <property type="match status" value="1"/>
</dbReference>
<gene>
    <name evidence="11" type="ORF">BAU06_08680</name>
    <name evidence="12" type="ORF">BAU08_08900</name>
</gene>
<evidence type="ECO:0000256" key="8">
    <source>
        <dbReference type="ARBA" id="ARBA00039168"/>
    </source>
</evidence>
<keyword evidence="2" id="KW-0813">Transport</keyword>
<dbReference type="GO" id="GO:0022857">
    <property type="term" value="F:transmembrane transporter activity"/>
    <property type="evidence" value="ECO:0007669"/>
    <property type="project" value="InterPro"/>
</dbReference>
<dbReference type="FunFam" id="1.10.3730.20:FF:000001">
    <property type="entry name" value="Quaternary ammonium compound resistance transporter SugE"/>
    <property type="match status" value="1"/>
</dbReference>
<protein>
    <recommendedName>
        <fullName evidence="8">Guanidinium exporter</fullName>
    </recommendedName>
</protein>
<dbReference type="Gene3D" id="1.10.3730.20">
    <property type="match status" value="1"/>
</dbReference>
<feature type="transmembrane region" description="Helical" evidence="10">
    <location>
        <begin position="27"/>
        <end position="47"/>
    </location>
</feature>
<dbReference type="SUPFAM" id="SSF103481">
    <property type="entry name" value="Multidrug resistance efflux transporter EmrE"/>
    <property type="match status" value="1"/>
</dbReference>
<dbReference type="Proteomes" id="UP000092213">
    <property type="component" value="Chromosome"/>
</dbReference>
<evidence type="ECO:0000256" key="10">
    <source>
        <dbReference type="SAM" id="Phobius"/>
    </source>
</evidence>
<dbReference type="AlphaFoldDB" id="A0A193FUK0"/>
<dbReference type="GO" id="GO:1990961">
    <property type="term" value="P:xenobiotic detoxification by transmembrane export across the plasma membrane"/>
    <property type="evidence" value="ECO:0007669"/>
    <property type="project" value="UniProtKB-ARBA"/>
</dbReference>
<organism evidence="12 14">
    <name type="scientific">Bordetella bronchialis</name>
    <dbReference type="NCBI Taxonomy" id="463025"/>
    <lineage>
        <taxon>Bacteria</taxon>
        <taxon>Pseudomonadati</taxon>
        <taxon>Pseudomonadota</taxon>
        <taxon>Betaproteobacteria</taxon>
        <taxon>Burkholderiales</taxon>
        <taxon>Alcaligenaceae</taxon>
        <taxon>Bordetella</taxon>
    </lineage>
</organism>
<dbReference type="RefSeq" id="WP_066347158.1">
    <property type="nucleotide sequence ID" value="NZ_CBCSFJ010000005.1"/>
</dbReference>
<evidence type="ECO:0000313" key="14">
    <source>
        <dbReference type="Proteomes" id="UP000092213"/>
    </source>
</evidence>
<comment type="subcellular location">
    <subcellularLocation>
        <location evidence="1 9">Cell membrane</location>
        <topology evidence="1 9">Multi-pass membrane protein</topology>
    </subcellularLocation>
</comment>
<proteinExistence type="inferred from homology"/>
<keyword evidence="4 9" id="KW-0812">Transmembrane</keyword>
<feature type="transmembrane region" description="Helical" evidence="10">
    <location>
        <begin position="59"/>
        <end position="78"/>
    </location>
</feature>
<evidence type="ECO:0000313" key="12">
    <source>
        <dbReference type="EMBL" id="ANN71432.1"/>
    </source>
</evidence>
<evidence type="ECO:0000256" key="3">
    <source>
        <dbReference type="ARBA" id="ARBA00022475"/>
    </source>
</evidence>
<dbReference type="EMBL" id="CP016170">
    <property type="protein sequence ID" value="ANN66353.1"/>
    <property type="molecule type" value="Genomic_DNA"/>
</dbReference>
<dbReference type="InterPro" id="IPR000390">
    <property type="entry name" value="Small_drug/metabolite_transptr"/>
</dbReference>
<keyword evidence="13" id="KW-1185">Reference proteome</keyword>
<evidence type="ECO:0000256" key="2">
    <source>
        <dbReference type="ARBA" id="ARBA00022448"/>
    </source>
</evidence>
<dbReference type="OrthoDB" id="9808638at2"/>
<keyword evidence="5 10" id="KW-1133">Transmembrane helix</keyword>
<dbReference type="Proteomes" id="UP000091897">
    <property type="component" value="Chromosome"/>
</dbReference>
<comment type="similarity">
    <text evidence="7">Belongs to the drug/metabolite transporter (DMT) superfamily. Small multidrug resistance (SMR) (TC 2.A.7.1) family. Gdx/SugE subfamily.</text>
</comment>
<evidence type="ECO:0000256" key="9">
    <source>
        <dbReference type="RuleBase" id="RU003942"/>
    </source>
</evidence>
<dbReference type="KEGG" id="bbro:BAU06_08680"/>
<dbReference type="InterPro" id="IPR045324">
    <property type="entry name" value="Small_multidrug_res"/>
</dbReference>
<dbReference type="InterPro" id="IPR037185">
    <property type="entry name" value="EmrE-like"/>
</dbReference>
<dbReference type="STRING" id="463025.BAU08_08900"/>
<evidence type="ECO:0000256" key="1">
    <source>
        <dbReference type="ARBA" id="ARBA00004651"/>
    </source>
</evidence>
<dbReference type="GO" id="GO:0005886">
    <property type="term" value="C:plasma membrane"/>
    <property type="evidence" value="ECO:0007669"/>
    <property type="project" value="UniProtKB-SubCell"/>
</dbReference>
<dbReference type="PANTHER" id="PTHR30561">
    <property type="entry name" value="SMR FAMILY PROTON-DEPENDENT DRUG EFFLUX TRANSPORTER SUGE"/>
    <property type="match status" value="1"/>
</dbReference>
<dbReference type="Pfam" id="PF00893">
    <property type="entry name" value="Multi_Drug_Res"/>
    <property type="match status" value="1"/>
</dbReference>
<evidence type="ECO:0000256" key="4">
    <source>
        <dbReference type="ARBA" id="ARBA00022692"/>
    </source>
</evidence>
<evidence type="ECO:0000256" key="6">
    <source>
        <dbReference type="ARBA" id="ARBA00023136"/>
    </source>
</evidence>
<dbReference type="EMBL" id="CP016171">
    <property type="protein sequence ID" value="ANN71432.1"/>
    <property type="molecule type" value="Genomic_DNA"/>
</dbReference>
<keyword evidence="6 10" id="KW-0472">Membrane</keyword>
<reference evidence="13 14" key="1">
    <citation type="submission" date="2016-06" db="EMBL/GenBank/DDBJ databases">
        <title>Complete genome sequences of Bordetella bronchialis and Bordetella flabilis.</title>
        <authorList>
            <person name="LiPuma J.J."/>
            <person name="Spilker T."/>
        </authorList>
    </citation>
    <scope>NUCLEOTIDE SEQUENCE [LARGE SCALE GENOMIC DNA]</scope>
    <source>
        <strain evidence="12 14">AU17976</strain>
        <strain evidence="11 13">AU3182</strain>
    </source>
</reference>
<name>A0A193FUK0_9BORD</name>
<dbReference type="PANTHER" id="PTHR30561:SF0">
    <property type="entry name" value="GUANIDINIUM EXPORTER"/>
    <property type="match status" value="1"/>
</dbReference>
<evidence type="ECO:0000256" key="7">
    <source>
        <dbReference type="ARBA" id="ARBA00038151"/>
    </source>
</evidence>
<keyword evidence="3" id="KW-1003">Cell membrane</keyword>
<evidence type="ECO:0000313" key="11">
    <source>
        <dbReference type="EMBL" id="ANN66353.1"/>
    </source>
</evidence>
<feature type="transmembrane region" description="Helical" evidence="10">
    <location>
        <begin position="84"/>
        <end position="104"/>
    </location>
</feature>
<sequence>MTWVILVLAGLCEIVWAVGLKFTDGFTRILPSAITIVGMVASVWLLAIAMRTLPLGTAYAVWVGIGTVGAFIAGVILFGESMGWLRLASVALIVVGLVGLKLSAS</sequence>
<accession>A0A193FUK0</accession>